<reference evidence="1 3" key="1">
    <citation type="journal article" date="2016" name="Int. J. Syst. Evol. Microbiol.">
        <title>Methanosarcina flavescens sp. nov., a methanogenic archaeon isolated from a full-scale anaerobic digester.</title>
        <authorList>
            <person name="Kern T."/>
            <person name="Fischer M.A."/>
            <person name="Deppenmeier U."/>
            <person name="Schmitz R.A."/>
            <person name="Rother M."/>
        </authorList>
    </citation>
    <scope>NUCLEOTIDE SEQUENCE [LARGE SCALE GENOMIC DNA]</scope>
    <source>
        <strain evidence="1 3">E03.2</strain>
    </source>
</reference>
<accession>A0A660HPE7</accession>
<sequence length="181" mass="19160">MDFNRKSIWKITASVSVVLMLLTLGVFTASACQAEESPAYCDQNSPSPGDYDKNCLGDDTFPLPANESVSCNGGCDKSNCTGDFCDGCTEADCEGDCCDKCTDVCGKDNCTGDCCDDCTENCDDGDCADYSEVTECNGDCCENCVDECGQACDQESCTGNFEETCDQTDCTTGSEQAICSK</sequence>
<keyword evidence="3" id="KW-1185">Reference proteome</keyword>
<reference evidence="1" key="2">
    <citation type="submission" date="2018-10" db="EMBL/GenBank/DDBJ databases">
        <authorList>
            <person name="Fischer M.A."/>
            <person name="Kern T."/>
            <person name="Deppenmeier U."/>
            <person name="Schmitz R.A."/>
            <person name="Rother M."/>
        </authorList>
    </citation>
    <scope>NUCLEOTIDE SEQUENCE</scope>
    <source>
        <strain evidence="1">E03.2</strain>
    </source>
</reference>
<evidence type="ECO:0000313" key="3">
    <source>
        <dbReference type="Proteomes" id="UP000053087"/>
    </source>
</evidence>
<dbReference type="Proteomes" id="UP000053087">
    <property type="component" value="Chromosome"/>
</dbReference>
<dbReference type="AlphaFoldDB" id="A0A660HPE7"/>
<organism evidence="1 3">
    <name type="scientific">Methanosarcina flavescens</name>
    <dbReference type="NCBI Taxonomy" id="1715806"/>
    <lineage>
        <taxon>Archaea</taxon>
        <taxon>Methanobacteriati</taxon>
        <taxon>Methanobacteriota</taxon>
        <taxon>Stenosarchaea group</taxon>
        <taxon>Methanomicrobia</taxon>
        <taxon>Methanosarcinales</taxon>
        <taxon>Methanosarcinaceae</taxon>
        <taxon>Methanosarcina</taxon>
    </lineage>
</organism>
<dbReference type="GeneID" id="53686692"/>
<dbReference type="RefSeq" id="WP_054298848.1">
    <property type="nucleotide sequence ID" value="NZ_CP032683.1"/>
</dbReference>
<proteinExistence type="predicted"/>
<dbReference type="EMBL" id="JAAYQL010000043">
    <property type="protein sequence ID" value="NLK32756.1"/>
    <property type="molecule type" value="Genomic_DNA"/>
</dbReference>
<gene>
    <name evidence="1" type="ORF">AOB57_001155</name>
    <name evidence="2" type="ORF">GX302_07970</name>
</gene>
<evidence type="ECO:0000313" key="4">
    <source>
        <dbReference type="Proteomes" id="UP000585579"/>
    </source>
</evidence>
<dbReference type="OrthoDB" id="376266at2157"/>
<dbReference type="EMBL" id="CP032683">
    <property type="protein sequence ID" value="AYK13999.1"/>
    <property type="molecule type" value="Genomic_DNA"/>
</dbReference>
<reference evidence="2 4" key="3">
    <citation type="journal article" date="2020" name="Biotechnol. Biofuels">
        <title>New insights from the biogas microbiome by comprehensive genome-resolved metagenomics of nearly 1600 species originating from multiple anaerobic digesters.</title>
        <authorList>
            <person name="Campanaro S."/>
            <person name="Treu L."/>
            <person name="Rodriguez-R L.M."/>
            <person name="Kovalovszki A."/>
            <person name="Ziels R.M."/>
            <person name="Maus I."/>
            <person name="Zhu X."/>
            <person name="Kougias P.G."/>
            <person name="Basile A."/>
            <person name="Luo G."/>
            <person name="Schluter A."/>
            <person name="Konstantinidis K.T."/>
            <person name="Angelidaki I."/>
        </authorList>
    </citation>
    <scope>NUCLEOTIDE SEQUENCE [LARGE SCALE GENOMIC DNA]</scope>
    <source>
        <strain evidence="2">AS22ysBPME_46</strain>
    </source>
</reference>
<protein>
    <submittedName>
        <fullName evidence="1">Uncharacterized protein</fullName>
    </submittedName>
</protein>
<evidence type="ECO:0000313" key="2">
    <source>
        <dbReference type="EMBL" id="NLK32756.1"/>
    </source>
</evidence>
<dbReference type="Proteomes" id="UP000585579">
    <property type="component" value="Unassembled WGS sequence"/>
</dbReference>
<evidence type="ECO:0000313" key="1">
    <source>
        <dbReference type="EMBL" id="AYK13999.1"/>
    </source>
</evidence>
<name>A0A660HPE7_9EURY</name>
<dbReference type="PROSITE" id="PS51257">
    <property type="entry name" value="PROKAR_LIPOPROTEIN"/>
    <property type="match status" value="1"/>
</dbReference>
<dbReference type="KEGG" id="mfz:AOB57_001155"/>